<gene>
    <name evidence="2" type="ORF">PR001_g32876</name>
    <name evidence="3" type="ORF">PR002_g32234</name>
    <name evidence="4" type="ORF">PR003_g34640</name>
</gene>
<evidence type="ECO:0000313" key="6">
    <source>
        <dbReference type="Proteomes" id="UP000434957"/>
    </source>
</evidence>
<dbReference type="EMBL" id="QXFU01010210">
    <property type="protein sequence ID" value="KAE8953904.1"/>
    <property type="molecule type" value="Genomic_DNA"/>
</dbReference>
<feature type="signal peptide" evidence="1">
    <location>
        <begin position="1"/>
        <end position="25"/>
    </location>
</feature>
<evidence type="ECO:0008006" key="8">
    <source>
        <dbReference type="Google" id="ProtNLM"/>
    </source>
</evidence>
<dbReference type="Proteomes" id="UP000429607">
    <property type="component" value="Unassembled WGS sequence"/>
</dbReference>
<dbReference type="EMBL" id="QXFT01011960">
    <property type="protein sequence ID" value="KAE9259772.1"/>
    <property type="molecule type" value="Genomic_DNA"/>
</dbReference>
<reference evidence="4 6" key="1">
    <citation type="submission" date="2018-08" db="EMBL/GenBank/DDBJ databases">
        <title>Genomic investigation of the strawberry pathogen Phytophthora fragariae indicates pathogenicity is determined by transcriptional variation in three key races.</title>
        <authorList>
            <person name="Adams T.M."/>
            <person name="Armitage A.D."/>
            <person name="Sobczyk M.K."/>
            <person name="Bates H.J."/>
            <person name="Dunwell J.M."/>
            <person name="Nellist C.F."/>
            <person name="Harrison R.J."/>
        </authorList>
    </citation>
    <scope>NUCLEOTIDE SEQUENCE [LARGE SCALE GENOMIC DNA]</scope>
    <source>
        <strain evidence="2 5">SCRP249</strain>
        <strain evidence="3 7">SCRP324</strain>
        <strain evidence="4 6">SCRP333</strain>
    </source>
</reference>
<evidence type="ECO:0000313" key="5">
    <source>
        <dbReference type="Proteomes" id="UP000429607"/>
    </source>
</evidence>
<dbReference type="Proteomes" id="UP000435112">
    <property type="component" value="Unassembled WGS sequence"/>
</dbReference>
<protein>
    <recommendedName>
        <fullName evidence="8">RxLR effector protein</fullName>
    </recommendedName>
</protein>
<keyword evidence="6" id="KW-1185">Reference proteome</keyword>
<evidence type="ECO:0000313" key="7">
    <source>
        <dbReference type="Proteomes" id="UP000435112"/>
    </source>
</evidence>
<dbReference type="Proteomes" id="UP000434957">
    <property type="component" value="Unassembled WGS sequence"/>
</dbReference>
<dbReference type="PROSITE" id="PS51257">
    <property type="entry name" value="PROKAR_LIPOPROTEIN"/>
    <property type="match status" value="1"/>
</dbReference>
<accession>A0A6A4AMS9</accession>
<dbReference type="EMBL" id="QXFV01010672">
    <property type="protein sequence ID" value="KAE8953452.1"/>
    <property type="molecule type" value="Genomic_DNA"/>
</dbReference>
<evidence type="ECO:0000256" key="1">
    <source>
        <dbReference type="SAM" id="SignalP"/>
    </source>
</evidence>
<dbReference type="AlphaFoldDB" id="A0A6A4AMS9"/>
<feature type="chain" id="PRO_5036381049" description="RxLR effector protein" evidence="1">
    <location>
        <begin position="26"/>
        <end position="52"/>
    </location>
</feature>
<evidence type="ECO:0000313" key="2">
    <source>
        <dbReference type="EMBL" id="KAE8953452.1"/>
    </source>
</evidence>
<proteinExistence type="predicted"/>
<evidence type="ECO:0000313" key="4">
    <source>
        <dbReference type="EMBL" id="KAE9259772.1"/>
    </source>
</evidence>
<name>A0A6A4AMS9_9STRA</name>
<keyword evidence="1" id="KW-0732">Signal</keyword>
<organism evidence="4 6">
    <name type="scientific">Phytophthora rubi</name>
    <dbReference type="NCBI Taxonomy" id="129364"/>
    <lineage>
        <taxon>Eukaryota</taxon>
        <taxon>Sar</taxon>
        <taxon>Stramenopiles</taxon>
        <taxon>Oomycota</taxon>
        <taxon>Peronosporomycetes</taxon>
        <taxon>Peronosporales</taxon>
        <taxon>Peronosporaceae</taxon>
        <taxon>Phytophthora</taxon>
    </lineage>
</organism>
<sequence>MSVQRNIRGMFVSSIFFTLFACAAIQDTFTTSPKTSIPSAISPISHKLTMPC</sequence>
<comment type="caution">
    <text evidence="4">The sequence shown here is derived from an EMBL/GenBank/DDBJ whole genome shotgun (WGS) entry which is preliminary data.</text>
</comment>
<evidence type="ECO:0000313" key="3">
    <source>
        <dbReference type="EMBL" id="KAE8953904.1"/>
    </source>
</evidence>